<dbReference type="EMBL" id="AGXA01000020">
    <property type="protein sequence ID" value="EKU93457.1"/>
    <property type="molecule type" value="Genomic_DNA"/>
</dbReference>
<dbReference type="PATRIC" id="fig|883081.3.peg.991"/>
<dbReference type="InterPro" id="IPR046826">
    <property type="entry name" value="PDH_N"/>
</dbReference>
<name>K9ERD7_9LACT</name>
<feature type="coiled-coil region" evidence="4">
    <location>
        <begin position="240"/>
        <end position="267"/>
    </location>
</feature>
<evidence type="ECO:0000256" key="3">
    <source>
        <dbReference type="ARBA" id="ARBA00029440"/>
    </source>
</evidence>
<keyword evidence="7" id="KW-1185">Reference proteome</keyword>
<dbReference type="OrthoDB" id="9802008at2"/>
<dbReference type="STRING" id="883081.HMPREF9698_00989"/>
<dbReference type="GO" id="GO:0008977">
    <property type="term" value="F:prephenate dehydrogenase (NAD+) activity"/>
    <property type="evidence" value="ECO:0007669"/>
    <property type="project" value="InterPro"/>
</dbReference>
<comment type="pathway">
    <text evidence="3">Amino-acid biosynthesis.</text>
</comment>
<dbReference type="GO" id="GO:0004665">
    <property type="term" value="F:prephenate dehydrogenase (NADP+) activity"/>
    <property type="evidence" value="ECO:0007669"/>
    <property type="project" value="InterPro"/>
</dbReference>
<dbReference type="InterPro" id="IPR036291">
    <property type="entry name" value="NAD(P)-bd_dom_sf"/>
</dbReference>
<comment type="similarity">
    <text evidence="1">Belongs to the prephenate/arogenate dehydrogenase family.</text>
</comment>
<feature type="domain" description="Prephenate/arogenate dehydrogenase" evidence="5">
    <location>
        <begin position="5"/>
        <end position="290"/>
    </location>
</feature>
<dbReference type="SUPFAM" id="SSF51735">
    <property type="entry name" value="NAD(P)-binding Rossmann-fold domains"/>
    <property type="match status" value="1"/>
</dbReference>
<dbReference type="eggNOG" id="COG0287">
    <property type="taxonomic scope" value="Bacteria"/>
</dbReference>
<dbReference type="AlphaFoldDB" id="K9ERD7"/>
<keyword evidence="2" id="KW-0560">Oxidoreductase</keyword>
<comment type="caution">
    <text evidence="6">The sequence shown here is derived from an EMBL/GenBank/DDBJ whole genome shotgun (WGS) entry which is preliminary data.</text>
</comment>
<keyword evidence="4" id="KW-0175">Coiled coil</keyword>
<protein>
    <recommendedName>
        <fullName evidence="5">Prephenate/arogenate dehydrogenase domain-containing protein</fullName>
    </recommendedName>
</protein>
<dbReference type="GO" id="GO:0006571">
    <property type="term" value="P:tyrosine biosynthetic process"/>
    <property type="evidence" value="ECO:0007669"/>
    <property type="project" value="InterPro"/>
</dbReference>
<dbReference type="Pfam" id="PF20463">
    <property type="entry name" value="PDH_C"/>
    <property type="match status" value="1"/>
</dbReference>
<evidence type="ECO:0000256" key="2">
    <source>
        <dbReference type="ARBA" id="ARBA00023002"/>
    </source>
</evidence>
<dbReference type="SUPFAM" id="SSF48179">
    <property type="entry name" value="6-phosphogluconate dehydrogenase C-terminal domain-like"/>
    <property type="match status" value="1"/>
</dbReference>
<proteinExistence type="inferred from homology"/>
<dbReference type="GO" id="GO:0070403">
    <property type="term" value="F:NAD+ binding"/>
    <property type="evidence" value="ECO:0007669"/>
    <property type="project" value="InterPro"/>
</dbReference>
<dbReference type="HOGENOM" id="CLU_055968_2_0_9"/>
<dbReference type="RefSeq" id="WP_003777985.1">
    <property type="nucleotide sequence ID" value="NZ_JH992959.1"/>
</dbReference>
<dbReference type="Proteomes" id="UP000009875">
    <property type="component" value="Unassembled WGS sequence"/>
</dbReference>
<organism evidence="6 7">
    <name type="scientific">Alloiococcus otitis ATCC 51267</name>
    <dbReference type="NCBI Taxonomy" id="883081"/>
    <lineage>
        <taxon>Bacteria</taxon>
        <taxon>Bacillati</taxon>
        <taxon>Bacillota</taxon>
        <taxon>Bacilli</taxon>
        <taxon>Lactobacillales</taxon>
        <taxon>Carnobacteriaceae</taxon>
        <taxon>Alloiococcus</taxon>
    </lineage>
</organism>
<dbReference type="InterPro" id="IPR046825">
    <property type="entry name" value="PDH_C"/>
</dbReference>
<dbReference type="Gene3D" id="1.10.3660.10">
    <property type="entry name" value="6-phosphogluconate dehydrogenase C-terminal like domain"/>
    <property type="match status" value="1"/>
</dbReference>
<dbReference type="PANTHER" id="PTHR21363">
    <property type="entry name" value="PREPHENATE DEHYDROGENASE"/>
    <property type="match status" value="1"/>
</dbReference>
<accession>K9ERD7</accession>
<dbReference type="InterPro" id="IPR008927">
    <property type="entry name" value="6-PGluconate_DH-like_C_sf"/>
</dbReference>
<dbReference type="InterPro" id="IPR003099">
    <property type="entry name" value="Prephen_DH"/>
</dbReference>
<reference evidence="6 7" key="1">
    <citation type="submission" date="2012-09" db="EMBL/GenBank/DDBJ databases">
        <title>The Genome Sequence of Alloiococcus otitis ATCC 51267.</title>
        <authorList>
            <consortium name="The Broad Institute Genome Sequencing Platform"/>
            <person name="Earl A."/>
            <person name="Ward D."/>
            <person name="Feldgarden M."/>
            <person name="Gevers D."/>
            <person name="Huys G."/>
            <person name="Walker B."/>
            <person name="Young S.K."/>
            <person name="Zeng Q."/>
            <person name="Gargeya S."/>
            <person name="Fitzgerald M."/>
            <person name="Haas B."/>
            <person name="Abouelleil A."/>
            <person name="Alvarado L."/>
            <person name="Arachchi H.M."/>
            <person name="Berlin A.M."/>
            <person name="Chapman S.B."/>
            <person name="Goldberg J."/>
            <person name="Griggs A."/>
            <person name="Gujja S."/>
            <person name="Hansen M."/>
            <person name="Howarth C."/>
            <person name="Imamovic A."/>
            <person name="Larimer J."/>
            <person name="McCowen C."/>
            <person name="Montmayeur A."/>
            <person name="Murphy C."/>
            <person name="Neiman D."/>
            <person name="Pearson M."/>
            <person name="Priest M."/>
            <person name="Roberts A."/>
            <person name="Saif S."/>
            <person name="Shea T."/>
            <person name="Sisk P."/>
            <person name="Sykes S."/>
            <person name="Wortman J."/>
            <person name="Nusbaum C."/>
            <person name="Birren B."/>
        </authorList>
    </citation>
    <scope>NUCLEOTIDE SEQUENCE [LARGE SCALE GENOMIC DNA]</scope>
    <source>
        <strain evidence="6 7">ATCC 51267</strain>
    </source>
</reference>
<gene>
    <name evidence="6" type="ORF">HMPREF9698_00989</name>
</gene>
<dbReference type="Gene3D" id="3.40.50.720">
    <property type="entry name" value="NAD(P)-binding Rossmann-like Domain"/>
    <property type="match status" value="1"/>
</dbReference>
<dbReference type="PANTHER" id="PTHR21363:SF0">
    <property type="entry name" value="PREPHENATE DEHYDROGENASE [NADP(+)]"/>
    <property type="match status" value="1"/>
</dbReference>
<evidence type="ECO:0000313" key="7">
    <source>
        <dbReference type="Proteomes" id="UP000009875"/>
    </source>
</evidence>
<sequence>MEDTIQIAIVGLGVIGGSFAWALKEQEDFPVKLMGIDRDGRTLDQALAAGVIDQGELVNREILQQADLVIITLYPDDLIAFVKGHRDSFKAGAIVTDVTGVKGGVVEEVVAILPEEVDFIFGHPMAGRESQGFAYADKTVFDQANYLLTPRPANKPENVHFLTQLLTALGFKSVRQVDYQTHDRMVAYVSQLCHILAISLINSDQAGQETADFMGDSYRDLTRIANINAPLWQQLFLHNKEALLRAMANFQDQFDLLKKALEDEDQASLMTLLEEGAKRRLALEKMDFKVQNN</sequence>
<evidence type="ECO:0000256" key="4">
    <source>
        <dbReference type="SAM" id="Coils"/>
    </source>
</evidence>
<dbReference type="Pfam" id="PF02153">
    <property type="entry name" value="PDH_N"/>
    <property type="match status" value="1"/>
</dbReference>
<evidence type="ECO:0000259" key="5">
    <source>
        <dbReference type="PROSITE" id="PS51176"/>
    </source>
</evidence>
<dbReference type="InterPro" id="IPR050812">
    <property type="entry name" value="Preph/Arog_dehydrog"/>
</dbReference>
<evidence type="ECO:0000256" key="1">
    <source>
        <dbReference type="ARBA" id="ARBA00007964"/>
    </source>
</evidence>
<dbReference type="PROSITE" id="PS51176">
    <property type="entry name" value="PDH_ADH"/>
    <property type="match status" value="1"/>
</dbReference>
<evidence type="ECO:0000313" key="6">
    <source>
        <dbReference type="EMBL" id="EKU93457.1"/>
    </source>
</evidence>